<feature type="compositionally biased region" description="Polar residues" evidence="10">
    <location>
        <begin position="43"/>
        <end position="60"/>
    </location>
</feature>
<dbReference type="AlphaFoldDB" id="A0A6A6HTX8"/>
<keyword evidence="8" id="KW-0539">Nucleus</keyword>
<dbReference type="FunFam" id="2.40.10.230:FF:000002">
    <property type="entry name" value="H/ACA ribonucleoprotein complex non-core subunit NAF1"/>
    <property type="match status" value="1"/>
</dbReference>
<dbReference type="InterPro" id="IPR040309">
    <property type="entry name" value="Naf1"/>
</dbReference>
<dbReference type="InterPro" id="IPR009000">
    <property type="entry name" value="Transl_B-barrel_sf"/>
</dbReference>
<feature type="region of interest" description="Disordered" evidence="10">
    <location>
        <begin position="1"/>
        <end position="169"/>
    </location>
</feature>
<evidence type="ECO:0000256" key="2">
    <source>
        <dbReference type="ARBA" id="ARBA00009801"/>
    </source>
</evidence>
<evidence type="ECO:0000256" key="7">
    <source>
        <dbReference type="ARBA" id="ARBA00022884"/>
    </source>
</evidence>
<feature type="compositionally biased region" description="Low complexity" evidence="10">
    <location>
        <begin position="603"/>
        <end position="647"/>
    </location>
</feature>
<dbReference type="OrthoDB" id="21550at2759"/>
<reference evidence="11" key="1">
    <citation type="journal article" date="2020" name="Stud. Mycol.">
        <title>101 Dothideomycetes genomes: a test case for predicting lifestyles and emergence of pathogens.</title>
        <authorList>
            <person name="Haridas S."/>
            <person name="Albert R."/>
            <person name="Binder M."/>
            <person name="Bloem J."/>
            <person name="Labutti K."/>
            <person name="Salamov A."/>
            <person name="Andreopoulos B."/>
            <person name="Baker S."/>
            <person name="Barry K."/>
            <person name="Bills G."/>
            <person name="Bluhm B."/>
            <person name="Cannon C."/>
            <person name="Castanera R."/>
            <person name="Culley D."/>
            <person name="Daum C."/>
            <person name="Ezra D."/>
            <person name="Gonzalez J."/>
            <person name="Henrissat B."/>
            <person name="Kuo A."/>
            <person name="Liang C."/>
            <person name="Lipzen A."/>
            <person name="Lutzoni F."/>
            <person name="Magnuson J."/>
            <person name="Mondo S."/>
            <person name="Nolan M."/>
            <person name="Ohm R."/>
            <person name="Pangilinan J."/>
            <person name="Park H.-J."/>
            <person name="Ramirez L."/>
            <person name="Alfaro M."/>
            <person name="Sun H."/>
            <person name="Tritt A."/>
            <person name="Yoshinaga Y."/>
            <person name="Zwiers L.-H."/>
            <person name="Turgeon B."/>
            <person name="Goodwin S."/>
            <person name="Spatafora J."/>
            <person name="Crous P."/>
            <person name="Grigoriev I."/>
        </authorList>
    </citation>
    <scope>NUCLEOTIDE SEQUENCE</scope>
    <source>
        <strain evidence="11">CBS 122368</strain>
    </source>
</reference>
<feature type="compositionally biased region" description="Basic and acidic residues" evidence="10">
    <location>
        <begin position="430"/>
        <end position="443"/>
    </location>
</feature>
<dbReference type="GO" id="GO:0006364">
    <property type="term" value="P:rRNA processing"/>
    <property type="evidence" value="ECO:0007669"/>
    <property type="project" value="UniProtKB-KW"/>
</dbReference>
<dbReference type="Proteomes" id="UP000800094">
    <property type="component" value="Unassembled WGS sequence"/>
</dbReference>
<feature type="compositionally biased region" description="Gly residues" evidence="10">
    <location>
        <begin position="500"/>
        <end position="509"/>
    </location>
</feature>
<dbReference type="GO" id="GO:0005732">
    <property type="term" value="C:sno(s)RNA-containing ribonucleoprotein complex"/>
    <property type="evidence" value="ECO:0007669"/>
    <property type="project" value="InterPro"/>
</dbReference>
<feature type="compositionally biased region" description="Acidic residues" evidence="10">
    <location>
        <begin position="102"/>
        <end position="111"/>
    </location>
</feature>
<keyword evidence="7" id="KW-0694">RNA-binding</keyword>
<keyword evidence="12" id="KW-1185">Reference proteome</keyword>
<dbReference type="SUPFAM" id="SSF50447">
    <property type="entry name" value="Translation proteins"/>
    <property type="match status" value="1"/>
</dbReference>
<proteinExistence type="inferred from homology"/>
<evidence type="ECO:0000256" key="10">
    <source>
        <dbReference type="SAM" id="MobiDB-lite"/>
    </source>
</evidence>
<gene>
    <name evidence="11" type="ORF">BU26DRAFT_525777</name>
</gene>
<evidence type="ECO:0000313" key="11">
    <source>
        <dbReference type="EMBL" id="KAF2240880.1"/>
    </source>
</evidence>
<dbReference type="PANTHER" id="PTHR31633">
    <property type="entry name" value="H/ACA RIBONUCLEOPROTEIN COMPLEX NON-CORE SUBUNIT NAF1"/>
    <property type="match status" value="1"/>
</dbReference>
<feature type="compositionally biased region" description="Basic residues" evidence="10">
    <location>
        <begin position="591"/>
        <end position="602"/>
    </location>
</feature>
<dbReference type="InterPro" id="IPR038664">
    <property type="entry name" value="Gar1/Naf1_Cbf5-bd_sf"/>
</dbReference>
<feature type="compositionally biased region" description="Acidic residues" evidence="10">
    <location>
        <begin position="398"/>
        <end position="410"/>
    </location>
</feature>
<feature type="region of interest" description="Disordered" evidence="10">
    <location>
        <begin position="391"/>
        <end position="457"/>
    </location>
</feature>
<evidence type="ECO:0000256" key="3">
    <source>
        <dbReference type="ARBA" id="ARBA00021438"/>
    </source>
</evidence>
<dbReference type="GO" id="GO:0005634">
    <property type="term" value="C:nucleus"/>
    <property type="evidence" value="ECO:0007669"/>
    <property type="project" value="UniProtKB-SubCell"/>
</dbReference>
<keyword evidence="4" id="KW-0690">Ribosome biogenesis</keyword>
<dbReference type="Pfam" id="PF04410">
    <property type="entry name" value="Gar1"/>
    <property type="match status" value="1"/>
</dbReference>
<dbReference type="GO" id="GO:0000493">
    <property type="term" value="P:box H/ACA snoRNP assembly"/>
    <property type="evidence" value="ECO:0007669"/>
    <property type="project" value="InterPro"/>
</dbReference>
<feature type="region of interest" description="Disordered" evidence="10">
    <location>
        <begin position="498"/>
        <end position="739"/>
    </location>
</feature>
<feature type="region of interest" description="Disordered" evidence="10">
    <location>
        <begin position="197"/>
        <end position="245"/>
    </location>
</feature>
<dbReference type="InterPro" id="IPR007504">
    <property type="entry name" value="H/ACA_rnp_Gar1/Naf1"/>
</dbReference>
<evidence type="ECO:0000256" key="8">
    <source>
        <dbReference type="ARBA" id="ARBA00023242"/>
    </source>
</evidence>
<evidence type="ECO:0000313" key="12">
    <source>
        <dbReference type="Proteomes" id="UP000800094"/>
    </source>
</evidence>
<dbReference type="PANTHER" id="PTHR31633:SF1">
    <property type="entry name" value="H_ACA RIBONUCLEOPROTEIN COMPLEX NON-CORE SUBUNIT NAF1"/>
    <property type="match status" value="1"/>
</dbReference>
<accession>A0A6A6HTX8</accession>
<evidence type="ECO:0000256" key="9">
    <source>
        <dbReference type="ARBA" id="ARBA00076743"/>
    </source>
</evidence>
<dbReference type="GeneID" id="54583915"/>
<feature type="compositionally biased region" description="Polar residues" evidence="10">
    <location>
        <begin position="125"/>
        <end position="167"/>
    </location>
</feature>
<comment type="subcellular location">
    <subcellularLocation>
        <location evidence="1">Nucleus</location>
    </subcellularLocation>
</comment>
<feature type="compositionally biased region" description="Low complexity" evidence="10">
    <location>
        <begin position="661"/>
        <end position="739"/>
    </location>
</feature>
<organism evidence="11 12">
    <name type="scientific">Trematosphaeria pertusa</name>
    <dbReference type="NCBI Taxonomy" id="390896"/>
    <lineage>
        <taxon>Eukaryota</taxon>
        <taxon>Fungi</taxon>
        <taxon>Dikarya</taxon>
        <taxon>Ascomycota</taxon>
        <taxon>Pezizomycotina</taxon>
        <taxon>Dothideomycetes</taxon>
        <taxon>Pleosporomycetidae</taxon>
        <taxon>Pleosporales</taxon>
        <taxon>Massarineae</taxon>
        <taxon>Trematosphaeriaceae</taxon>
        <taxon>Trematosphaeria</taxon>
    </lineage>
</organism>
<dbReference type="RefSeq" id="XP_033675884.1">
    <property type="nucleotide sequence ID" value="XM_033830585.1"/>
</dbReference>
<evidence type="ECO:0000256" key="6">
    <source>
        <dbReference type="ARBA" id="ARBA00022553"/>
    </source>
</evidence>
<evidence type="ECO:0000256" key="5">
    <source>
        <dbReference type="ARBA" id="ARBA00022552"/>
    </source>
</evidence>
<keyword evidence="5" id="KW-0698">rRNA processing</keyword>
<dbReference type="GO" id="GO:0001522">
    <property type="term" value="P:pseudouridine synthesis"/>
    <property type="evidence" value="ECO:0007669"/>
    <property type="project" value="InterPro"/>
</dbReference>
<protein>
    <recommendedName>
        <fullName evidence="3">H/ACA ribonucleoprotein complex non-core subunit NAF1</fullName>
    </recommendedName>
    <alternativeName>
        <fullName evidence="9">Nuclear assembly factor 1</fullName>
    </alternativeName>
</protein>
<feature type="compositionally biased region" description="Basic and acidic residues" evidence="10">
    <location>
        <begin position="411"/>
        <end position="422"/>
    </location>
</feature>
<feature type="region of interest" description="Disordered" evidence="10">
    <location>
        <begin position="254"/>
        <end position="273"/>
    </location>
</feature>
<evidence type="ECO:0000256" key="1">
    <source>
        <dbReference type="ARBA" id="ARBA00004123"/>
    </source>
</evidence>
<dbReference type="GO" id="GO:0003723">
    <property type="term" value="F:RNA binding"/>
    <property type="evidence" value="ECO:0007669"/>
    <property type="project" value="UniProtKB-KW"/>
</dbReference>
<evidence type="ECO:0000256" key="4">
    <source>
        <dbReference type="ARBA" id="ARBA00022517"/>
    </source>
</evidence>
<feature type="compositionally biased region" description="Gly residues" evidence="10">
    <location>
        <begin position="524"/>
        <end position="533"/>
    </location>
</feature>
<sequence length="755" mass="80842">MADITEPPAKKARLDVDAEHGVSSLDAPSSPVDDLDDDFYGTATVSPTSAGVHTGETSHTAAAVAPKPASQSSHIPGLGLWGAPPAPQASAQNVPFHRGSDEGPEEGELSDSDSFYGDVKAVDAVTTNTQGEVRAPQQNGGDASATATLDVETAQSPKTLGASSPTASAPADIVATAPIAAESSGLADDGKAEFLQAAEANKKNADAEWQLDSEQSDSDSSSDSSSDDSSSDDEEASEDGELLDPEEMVRRLMAEDKDDSGPSTKAKVRTHNEVAEEYKKPNIEVKEDTKITELGKVESIVDNLVVIKANTSGDYQVLESGSALCLENRTVIGQVSETIGRVQEPRYSVGFADPAEITTLGIAKDTPVYYVNEHSTFVFTEPLKAQKYTDASNLHDEETGEPEFSDDEKEAEYKRQQKEMKKARNQTNYEPRESGRPSMHPDAHPPAMPTYYQGGALNYSDDDDEDLGMYKPLTRPEHFENVVGAGAPIEDRSHVRRGMMRGGRGGRGGWIDRGRGFRGRGGRGGRGGMGGNGFRDDRSGDFYKQPHAPARHQEQNRPRNGPPQDHRNRSAASASPARQDHGRPPPQHSPPRGKNKRKRNRHTSPQQPTQTPAAANANAYASNNAQSSAGYSAPYSAPAPPTYTQAPVNPPAFPPTAYVNPAFYPQQAQAPAPAQNPQQQQLAMAQWLQMAAAAMQTQNQPQQQPQPQPQAQYAYPYPYQQNAGPSATNAQQNNGQAANLSLQDIMRALGRGSGA</sequence>
<dbReference type="EMBL" id="ML987215">
    <property type="protein sequence ID" value="KAF2240880.1"/>
    <property type="molecule type" value="Genomic_DNA"/>
</dbReference>
<feature type="compositionally biased region" description="Basic and acidic residues" evidence="10">
    <location>
        <begin position="8"/>
        <end position="20"/>
    </location>
</feature>
<name>A0A6A6HTX8_9PLEO</name>
<dbReference type="Gene3D" id="2.40.10.230">
    <property type="entry name" value="Probable tRNA pseudouridine synthase domain"/>
    <property type="match status" value="1"/>
</dbReference>
<keyword evidence="6" id="KW-0597">Phosphoprotein</keyword>
<comment type="similarity">
    <text evidence="2">Belongs to the NAF1 family.</text>
</comment>
<feature type="compositionally biased region" description="Acidic residues" evidence="10">
    <location>
        <begin position="225"/>
        <end position="245"/>
    </location>
</feature>